<gene>
    <name evidence="18" type="ORF">BRAFLDRAFT_95123</name>
</gene>
<dbReference type="InParanoid" id="C3YSV8"/>
<evidence type="ECO:0000256" key="4">
    <source>
        <dbReference type="ARBA" id="ARBA00022692"/>
    </source>
</evidence>
<feature type="transmembrane region" description="Helical" evidence="15">
    <location>
        <begin position="329"/>
        <end position="355"/>
    </location>
</feature>
<protein>
    <recommendedName>
        <fullName evidence="19">Neurotransmitter-gated ion-channel ligand-binding domain-containing protein</fullName>
    </recommendedName>
</protein>
<evidence type="ECO:0000256" key="1">
    <source>
        <dbReference type="ARBA" id="ARBA00009237"/>
    </source>
</evidence>
<feature type="transmembrane region" description="Helical" evidence="15">
    <location>
        <begin position="278"/>
        <end position="296"/>
    </location>
</feature>
<keyword evidence="4 15" id="KW-0812">Transmembrane</keyword>
<keyword evidence="13 15" id="KW-0407">Ion channel</keyword>
<dbReference type="PRINTS" id="PR00252">
    <property type="entry name" value="NRIONCHANNEL"/>
</dbReference>
<dbReference type="InterPro" id="IPR036734">
    <property type="entry name" value="Neur_chan_lig-bd_sf"/>
</dbReference>
<dbReference type="eggNOG" id="KOG3645">
    <property type="taxonomic scope" value="Eukaryota"/>
</dbReference>
<dbReference type="InterPro" id="IPR002394">
    <property type="entry name" value="Nicotinic_acetylcholine_rcpt"/>
</dbReference>
<dbReference type="SUPFAM" id="SSF90112">
    <property type="entry name" value="Neurotransmitter-gated ion-channel transmembrane pore"/>
    <property type="match status" value="2"/>
</dbReference>
<keyword evidence="12" id="KW-1071">Ligand-gated ion channel</keyword>
<proteinExistence type="inferred from homology"/>
<keyword evidence="3" id="KW-1003">Cell membrane</keyword>
<dbReference type="AlphaFoldDB" id="C3YSV8"/>
<feature type="transmembrane region" description="Helical" evidence="15">
    <location>
        <begin position="16"/>
        <end position="41"/>
    </location>
</feature>
<evidence type="ECO:0000256" key="8">
    <source>
        <dbReference type="ARBA" id="ARBA00023136"/>
    </source>
</evidence>
<keyword evidence="2 15" id="KW-0813">Transport</keyword>
<dbReference type="FunFam" id="2.70.170.10:FF:000016">
    <property type="entry name" value="Nicotinic acetylcholine receptor subunit"/>
    <property type="match status" value="1"/>
</dbReference>
<feature type="domain" description="Neurotransmitter-gated ion-channel transmembrane" evidence="17">
    <location>
        <begin position="313"/>
        <end position="499"/>
    </location>
</feature>
<accession>C3YSV8</accession>
<keyword evidence="7 15" id="KW-0406">Ion transport</keyword>
<dbReference type="PROSITE" id="PS00236">
    <property type="entry name" value="NEUROTR_ION_CHANNEL"/>
    <property type="match status" value="1"/>
</dbReference>
<dbReference type="PRINTS" id="PR00254">
    <property type="entry name" value="NICOTINICR"/>
</dbReference>
<evidence type="ECO:0000256" key="13">
    <source>
        <dbReference type="ARBA" id="ARBA00023303"/>
    </source>
</evidence>
<evidence type="ECO:0000259" key="16">
    <source>
        <dbReference type="Pfam" id="PF02931"/>
    </source>
</evidence>
<dbReference type="CDD" id="cd18997">
    <property type="entry name" value="LGIC_ECD_nAChR"/>
    <property type="match status" value="1"/>
</dbReference>
<keyword evidence="9" id="KW-1015">Disulfide bond</keyword>
<dbReference type="EMBL" id="GG666550">
    <property type="protein sequence ID" value="EEN56622.1"/>
    <property type="molecule type" value="Genomic_DNA"/>
</dbReference>
<dbReference type="Gene3D" id="2.70.170.10">
    <property type="entry name" value="Neurotransmitter-gated ion-channel ligand-binding domain"/>
    <property type="match status" value="1"/>
</dbReference>
<feature type="domain" description="Neurotransmitter-gated ion-channel transmembrane" evidence="17">
    <location>
        <begin position="255"/>
        <end position="312"/>
    </location>
</feature>
<dbReference type="InterPro" id="IPR038050">
    <property type="entry name" value="Neuro_actylchol_rec"/>
</dbReference>
<organism>
    <name type="scientific">Branchiostoma floridae</name>
    <name type="common">Florida lancelet</name>
    <name type="synonym">Amphioxus</name>
    <dbReference type="NCBI Taxonomy" id="7739"/>
    <lineage>
        <taxon>Eukaryota</taxon>
        <taxon>Metazoa</taxon>
        <taxon>Chordata</taxon>
        <taxon>Cephalochordata</taxon>
        <taxon>Leptocardii</taxon>
        <taxon>Amphioxiformes</taxon>
        <taxon>Branchiostomatidae</taxon>
        <taxon>Branchiostoma</taxon>
    </lineage>
</organism>
<evidence type="ECO:0000256" key="6">
    <source>
        <dbReference type="ARBA" id="ARBA00023018"/>
    </source>
</evidence>
<dbReference type="FunFam" id="1.20.58.390:FF:000209">
    <property type="entry name" value="Cholinergic receptor nicotinic alpha 10 subunit"/>
    <property type="match status" value="1"/>
</dbReference>
<sequence length="510" mass="58111">MAHRFLTRSDLMMRTVIAIVYFAVFLHNGVLVIFVTSGVLCDFEAKQLKRRLLQDYEKGLRPVRDVTTQTTVSIGIDFRQIIDINNVIFSASFQDEKNQVMSSAVWLRQYWTDEDLQWNDTDFWNISNINIPSKEVWLPDTVLYNSVGSDHNQLMTNVAINSNGFMTWMAPRIFASSCKIDIYYFPFDEQECTLEFGSWTYGGYDVNTTTEDAPPSLTYFVYNDEGGKNRPEPYPLVTFTITVQRRSMYYLIFLVSPCLLFSIMTILGFYLPPEAGERVGLGITVLLSFTVFLLMVSDLMPPTSSAVPLIGKSVFLLMVSDLMPPTSSAVPLIVCYYGITIIMVMMALSMTVLVLKLHYTDPDTRPVPPWVRRLLLSGVGRVFCTPSGPEKPPPNIEPSLSHCSQLEILCEDLELELYRTGKIKEKTRQSEQDKVPVRQATLLRALRTLTREVQHHVISCHQARWTNEETENEWKRVGKVLDKFCVTMFTAATVLTAIGMALKLPRMNLQ</sequence>
<dbReference type="InterPro" id="IPR018000">
    <property type="entry name" value="Neurotransmitter_ion_chnl_CS"/>
</dbReference>
<evidence type="ECO:0000259" key="17">
    <source>
        <dbReference type="Pfam" id="PF02932"/>
    </source>
</evidence>
<dbReference type="Gene3D" id="1.20.58.390">
    <property type="entry name" value="Neurotransmitter-gated ion-channel transmembrane domain"/>
    <property type="match status" value="2"/>
</dbReference>
<reference evidence="18" key="1">
    <citation type="journal article" date="2008" name="Nature">
        <title>The amphioxus genome and the evolution of the chordate karyotype.</title>
        <authorList>
            <consortium name="US DOE Joint Genome Institute (JGI-PGF)"/>
            <person name="Putnam N.H."/>
            <person name="Butts T."/>
            <person name="Ferrier D.E.K."/>
            <person name="Furlong R.F."/>
            <person name="Hellsten U."/>
            <person name="Kawashima T."/>
            <person name="Robinson-Rechavi M."/>
            <person name="Shoguchi E."/>
            <person name="Terry A."/>
            <person name="Yu J.-K."/>
            <person name="Benito-Gutierrez E.L."/>
            <person name="Dubchak I."/>
            <person name="Garcia-Fernandez J."/>
            <person name="Gibson-Brown J.J."/>
            <person name="Grigoriev I.V."/>
            <person name="Horton A.C."/>
            <person name="de Jong P.J."/>
            <person name="Jurka J."/>
            <person name="Kapitonov V.V."/>
            <person name="Kohara Y."/>
            <person name="Kuroki Y."/>
            <person name="Lindquist E."/>
            <person name="Lucas S."/>
            <person name="Osoegawa K."/>
            <person name="Pennacchio L.A."/>
            <person name="Salamov A.A."/>
            <person name="Satou Y."/>
            <person name="Sauka-Spengler T."/>
            <person name="Schmutz J."/>
            <person name="Shin-I T."/>
            <person name="Toyoda A."/>
            <person name="Bronner-Fraser M."/>
            <person name="Fujiyama A."/>
            <person name="Holland L.Z."/>
            <person name="Holland P.W.H."/>
            <person name="Satoh N."/>
            <person name="Rokhsar D.S."/>
        </authorList>
    </citation>
    <scope>NUCLEOTIDE SEQUENCE [LARGE SCALE GENOMIC DNA]</scope>
    <source>
        <strain evidence="18">S238N-H82</strain>
        <tissue evidence="18">Testes</tissue>
    </source>
</reference>
<keyword evidence="11" id="KW-0325">Glycoprotein</keyword>
<keyword evidence="10" id="KW-0675">Receptor</keyword>
<evidence type="ECO:0000256" key="9">
    <source>
        <dbReference type="ARBA" id="ARBA00023157"/>
    </source>
</evidence>
<dbReference type="Pfam" id="PF02931">
    <property type="entry name" value="Neur_chan_LBD"/>
    <property type="match status" value="1"/>
</dbReference>
<dbReference type="InterPro" id="IPR006029">
    <property type="entry name" value="Neurotrans-gated_channel_TM"/>
</dbReference>
<dbReference type="GO" id="GO:0022848">
    <property type="term" value="F:acetylcholine-gated monoatomic cation-selective channel activity"/>
    <property type="evidence" value="ECO:0007669"/>
    <property type="project" value="InterPro"/>
</dbReference>
<comment type="subcellular location">
    <subcellularLocation>
        <location evidence="14">Synaptic cell membrane</location>
        <topology evidence="14">Multi-pass membrane protein</topology>
    </subcellularLocation>
</comment>
<evidence type="ECO:0000313" key="18">
    <source>
        <dbReference type="EMBL" id="EEN56622.1"/>
    </source>
</evidence>
<dbReference type="GO" id="GO:0045211">
    <property type="term" value="C:postsynaptic membrane"/>
    <property type="evidence" value="ECO:0007669"/>
    <property type="project" value="InterPro"/>
</dbReference>
<evidence type="ECO:0008006" key="19">
    <source>
        <dbReference type="Google" id="ProtNLM"/>
    </source>
</evidence>
<keyword evidence="6" id="KW-0770">Synapse</keyword>
<dbReference type="PANTHER" id="PTHR18945">
    <property type="entry name" value="NEUROTRANSMITTER GATED ION CHANNEL"/>
    <property type="match status" value="1"/>
</dbReference>
<evidence type="ECO:0000256" key="11">
    <source>
        <dbReference type="ARBA" id="ARBA00023180"/>
    </source>
</evidence>
<evidence type="ECO:0000256" key="15">
    <source>
        <dbReference type="RuleBase" id="RU000687"/>
    </source>
</evidence>
<dbReference type="InterPro" id="IPR036719">
    <property type="entry name" value="Neuro-gated_channel_TM_sf"/>
</dbReference>
<dbReference type="Pfam" id="PF02932">
    <property type="entry name" value="Neur_chan_memb"/>
    <property type="match status" value="2"/>
</dbReference>
<dbReference type="SUPFAM" id="SSF63712">
    <property type="entry name" value="Nicotinic receptor ligand binding domain-like"/>
    <property type="match status" value="1"/>
</dbReference>
<dbReference type="InterPro" id="IPR006202">
    <property type="entry name" value="Neur_chan_lig-bd"/>
</dbReference>
<name>C3YSV8_BRAFL</name>
<evidence type="ECO:0000256" key="10">
    <source>
        <dbReference type="ARBA" id="ARBA00023170"/>
    </source>
</evidence>
<dbReference type="STRING" id="7739.C3YSV8"/>
<comment type="similarity">
    <text evidence="1">Belongs to the ligand-gated ion channel (TC 1.A.9) family. Acetylcholine receptor (TC 1.A.9.1) subfamily.</text>
</comment>
<feature type="transmembrane region" description="Helical" evidence="15">
    <location>
        <begin position="484"/>
        <end position="502"/>
    </location>
</feature>
<dbReference type="CDD" id="cd19051">
    <property type="entry name" value="LGIC_TM_cation"/>
    <property type="match status" value="1"/>
</dbReference>
<keyword evidence="8 15" id="KW-0472">Membrane</keyword>
<evidence type="ECO:0000256" key="14">
    <source>
        <dbReference type="ARBA" id="ARBA00034099"/>
    </source>
</evidence>
<evidence type="ECO:0000256" key="12">
    <source>
        <dbReference type="ARBA" id="ARBA00023286"/>
    </source>
</evidence>
<evidence type="ECO:0000256" key="3">
    <source>
        <dbReference type="ARBA" id="ARBA00022475"/>
    </source>
</evidence>
<keyword evidence="5 15" id="KW-1133">Transmembrane helix</keyword>
<dbReference type="InterPro" id="IPR006201">
    <property type="entry name" value="Neur_channel"/>
</dbReference>
<evidence type="ECO:0000256" key="7">
    <source>
        <dbReference type="ARBA" id="ARBA00023065"/>
    </source>
</evidence>
<evidence type="ECO:0000256" key="5">
    <source>
        <dbReference type="ARBA" id="ARBA00022989"/>
    </source>
</evidence>
<evidence type="ECO:0000256" key="2">
    <source>
        <dbReference type="ARBA" id="ARBA00022448"/>
    </source>
</evidence>
<dbReference type="GO" id="GO:0004888">
    <property type="term" value="F:transmembrane signaling receptor activity"/>
    <property type="evidence" value="ECO:0007669"/>
    <property type="project" value="InterPro"/>
</dbReference>
<feature type="transmembrane region" description="Helical" evidence="15">
    <location>
        <begin position="249"/>
        <end position="272"/>
    </location>
</feature>
<feature type="domain" description="Neurotransmitter-gated ion-channel ligand-binding" evidence="16">
    <location>
        <begin position="46"/>
        <end position="215"/>
    </location>
</feature>